<organism evidence="8 9">
    <name type="scientific">Athelia psychrophila</name>
    <dbReference type="NCBI Taxonomy" id="1759441"/>
    <lineage>
        <taxon>Eukaryota</taxon>
        <taxon>Fungi</taxon>
        <taxon>Dikarya</taxon>
        <taxon>Basidiomycota</taxon>
        <taxon>Agaricomycotina</taxon>
        <taxon>Agaricomycetes</taxon>
        <taxon>Agaricomycetidae</taxon>
        <taxon>Atheliales</taxon>
        <taxon>Atheliaceae</taxon>
        <taxon>Athelia</taxon>
    </lineage>
</organism>
<evidence type="ECO:0000256" key="5">
    <source>
        <dbReference type="RuleBase" id="RU000304"/>
    </source>
</evidence>
<sequence length="325" mass="36919">MNSHRQTYTTHGPAPNPAPPRNTGRLDIRACGEVSPEKLARLDITSRVQFRRHRDNLVGEGSFGQVFCASYTRSSGEKIPVAVKVILCDSQSRRKVEERLMREIITWNRVSREADVADLMGIYRAPNEPPCLVMPFYKNNKLLHYLAKRHPSERHARAKEVTRGLDLLHGNHVIHGDLKPENILVSDAGRAQIADFGISVIPELKGFTTVTNRNVRHSAPELIPLSEYAVPTKPTQQSDIYSLGILLLQIFDGRVDCLPYCHVPMSHRDPMDTELLKRIHGGDRPRREHHRNISDSMWNIIAACWVPNPSARPTVRHVRSWLDQV</sequence>
<name>A0A166GU97_9AGAM</name>
<protein>
    <submittedName>
        <fullName evidence="8">Kinase-like protein</fullName>
    </submittedName>
</protein>
<proteinExistence type="inferred from homology"/>
<keyword evidence="3 4" id="KW-0067">ATP-binding</keyword>
<dbReference type="PANTHER" id="PTHR44329">
    <property type="entry name" value="SERINE/THREONINE-PROTEIN KINASE TNNI3K-RELATED"/>
    <property type="match status" value="1"/>
</dbReference>
<feature type="domain" description="Protein kinase" evidence="7">
    <location>
        <begin position="52"/>
        <end position="322"/>
    </location>
</feature>
<dbReference type="AlphaFoldDB" id="A0A166GU97"/>
<accession>A0A166GU97</accession>
<comment type="similarity">
    <text evidence="5">Belongs to the protein kinase superfamily.</text>
</comment>
<dbReference type="InterPro" id="IPR001245">
    <property type="entry name" value="Ser-Thr/Tyr_kinase_cat_dom"/>
</dbReference>
<evidence type="ECO:0000256" key="6">
    <source>
        <dbReference type="SAM" id="MobiDB-lite"/>
    </source>
</evidence>
<dbReference type="GO" id="GO:0004674">
    <property type="term" value="F:protein serine/threonine kinase activity"/>
    <property type="evidence" value="ECO:0007669"/>
    <property type="project" value="UniProtKB-KW"/>
</dbReference>
<dbReference type="InterPro" id="IPR008271">
    <property type="entry name" value="Ser/Thr_kinase_AS"/>
</dbReference>
<keyword evidence="1 5" id="KW-0418">Kinase</keyword>
<reference evidence="8 9" key="1">
    <citation type="journal article" date="2016" name="Mol. Biol. Evol.">
        <title>Comparative Genomics of Early-Diverging Mushroom-Forming Fungi Provides Insights into the Origins of Lignocellulose Decay Capabilities.</title>
        <authorList>
            <person name="Nagy L.G."/>
            <person name="Riley R."/>
            <person name="Tritt A."/>
            <person name="Adam C."/>
            <person name="Daum C."/>
            <person name="Floudas D."/>
            <person name="Sun H."/>
            <person name="Yadav J.S."/>
            <person name="Pangilinan J."/>
            <person name="Larsson K.H."/>
            <person name="Matsuura K."/>
            <person name="Barry K."/>
            <person name="Labutti K."/>
            <person name="Kuo R."/>
            <person name="Ohm R.A."/>
            <person name="Bhattacharya S.S."/>
            <person name="Shirouzu T."/>
            <person name="Yoshinaga Y."/>
            <person name="Martin F.M."/>
            <person name="Grigoriev I.V."/>
            <person name="Hibbett D.S."/>
        </authorList>
    </citation>
    <scope>NUCLEOTIDE SEQUENCE [LARGE SCALE GENOMIC DNA]</scope>
    <source>
        <strain evidence="8 9">CBS 109695</strain>
    </source>
</reference>
<dbReference type="PROSITE" id="PS50011">
    <property type="entry name" value="PROTEIN_KINASE_DOM"/>
    <property type="match status" value="1"/>
</dbReference>
<dbReference type="Pfam" id="PF07714">
    <property type="entry name" value="PK_Tyr_Ser-Thr"/>
    <property type="match status" value="1"/>
</dbReference>
<dbReference type="PANTHER" id="PTHR44329:SF289">
    <property type="entry name" value="SERINE_THREONINE-PROTEIN KINASE VIK"/>
    <property type="match status" value="1"/>
</dbReference>
<evidence type="ECO:0000256" key="1">
    <source>
        <dbReference type="ARBA" id="ARBA00022527"/>
    </source>
</evidence>
<feature type="region of interest" description="Disordered" evidence="6">
    <location>
        <begin position="1"/>
        <end position="23"/>
    </location>
</feature>
<dbReference type="EMBL" id="KV417575">
    <property type="protein sequence ID" value="KZP18172.1"/>
    <property type="molecule type" value="Genomic_DNA"/>
</dbReference>
<dbReference type="InterPro" id="IPR000719">
    <property type="entry name" value="Prot_kinase_dom"/>
</dbReference>
<evidence type="ECO:0000256" key="3">
    <source>
        <dbReference type="ARBA" id="ARBA00022840"/>
    </source>
</evidence>
<keyword evidence="1 5" id="KW-0808">Transferase</keyword>
<evidence type="ECO:0000313" key="8">
    <source>
        <dbReference type="EMBL" id="KZP18172.1"/>
    </source>
</evidence>
<dbReference type="InterPro" id="IPR017441">
    <property type="entry name" value="Protein_kinase_ATP_BS"/>
</dbReference>
<dbReference type="Gene3D" id="1.10.510.10">
    <property type="entry name" value="Transferase(Phosphotransferase) domain 1"/>
    <property type="match status" value="1"/>
</dbReference>
<dbReference type="SMART" id="SM00220">
    <property type="entry name" value="S_TKc"/>
    <property type="match status" value="1"/>
</dbReference>
<keyword evidence="1 5" id="KW-0723">Serine/threonine-protein kinase</keyword>
<dbReference type="PROSITE" id="PS00107">
    <property type="entry name" value="PROTEIN_KINASE_ATP"/>
    <property type="match status" value="1"/>
</dbReference>
<dbReference type="PROSITE" id="PS00108">
    <property type="entry name" value="PROTEIN_KINASE_ST"/>
    <property type="match status" value="1"/>
</dbReference>
<evidence type="ECO:0000256" key="4">
    <source>
        <dbReference type="PROSITE-ProRule" id="PRU10141"/>
    </source>
</evidence>
<dbReference type="STRING" id="436010.A0A166GU97"/>
<gene>
    <name evidence="8" type="ORF">FIBSPDRAFT_956549</name>
</gene>
<evidence type="ECO:0000313" key="9">
    <source>
        <dbReference type="Proteomes" id="UP000076532"/>
    </source>
</evidence>
<keyword evidence="2 4" id="KW-0547">Nucleotide-binding</keyword>
<dbReference type="InterPro" id="IPR051681">
    <property type="entry name" value="Ser/Thr_Kinases-Pseudokinases"/>
</dbReference>
<feature type="binding site" evidence="4">
    <location>
        <position position="84"/>
    </location>
    <ligand>
        <name>ATP</name>
        <dbReference type="ChEBI" id="CHEBI:30616"/>
    </ligand>
</feature>
<evidence type="ECO:0000259" key="7">
    <source>
        <dbReference type="PROSITE" id="PS50011"/>
    </source>
</evidence>
<dbReference type="GO" id="GO:0005524">
    <property type="term" value="F:ATP binding"/>
    <property type="evidence" value="ECO:0007669"/>
    <property type="project" value="UniProtKB-UniRule"/>
</dbReference>
<feature type="compositionally biased region" description="Polar residues" evidence="6">
    <location>
        <begin position="1"/>
        <end position="10"/>
    </location>
</feature>
<dbReference type="InterPro" id="IPR011009">
    <property type="entry name" value="Kinase-like_dom_sf"/>
</dbReference>
<dbReference type="SUPFAM" id="SSF56112">
    <property type="entry name" value="Protein kinase-like (PK-like)"/>
    <property type="match status" value="1"/>
</dbReference>
<keyword evidence="9" id="KW-1185">Reference proteome</keyword>
<dbReference type="Proteomes" id="UP000076532">
    <property type="component" value="Unassembled WGS sequence"/>
</dbReference>
<evidence type="ECO:0000256" key="2">
    <source>
        <dbReference type="ARBA" id="ARBA00022741"/>
    </source>
</evidence>
<dbReference type="OrthoDB" id="4062651at2759"/>